<reference evidence="1" key="1">
    <citation type="journal article" date="2022" name="bioRxiv">
        <title>Sequencing and chromosome-scale assembly of the giantPleurodeles waltlgenome.</title>
        <authorList>
            <person name="Brown T."/>
            <person name="Elewa A."/>
            <person name="Iarovenko S."/>
            <person name="Subramanian E."/>
            <person name="Araus A.J."/>
            <person name="Petzold A."/>
            <person name="Susuki M."/>
            <person name="Suzuki K.-i.T."/>
            <person name="Hayashi T."/>
            <person name="Toyoda A."/>
            <person name="Oliveira C."/>
            <person name="Osipova E."/>
            <person name="Leigh N.D."/>
            <person name="Simon A."/>
            <person name="Yun M.H."/>
        </authorList>
    </citation>
    <scope>NUCLEOTIDE SEQUENCE</scope>
    <source>
        <strain evidence="1">20211129_DDA</strain>
        <tissue evidence="1">Liver</tissue>
    </source>
</reference>
<protein>
    <submittedName>
        <fullName evidence="1">Uncharacterized protein</fullName>
    </submittedName>
</protein>
<accession>A0AAV7QEE2</accession>
<evidence type="ECO:0000313" key="1">
    <source>
        <dbReference type="EMBL" id="KAJ1137470.1"/>
    </source>
</evidence>
<organism evidence="1 2">
    <name type="scientific">Pleurodeles waltl</name>
    <name type="common">Iberian ribbed newt</name>
    <dbReference type="NCBI Taxonomy" id="8319"/>
    <lineage>
        <taxon>Eukaryota</taxon>
        <taxon>Metazoa</taxon>
        <taxon>Chordata</taxon>
        <taxon>Craniata</taxon>
        <taxon>Vertebrata</taxon>
        <taxon>Euteleostomi</taxon>
        <taxon>Amphibia</taxon>
        <taxon>Batrachia</taxon>
        <taxon>Caudata</taxon>
        <taxon>Salamandroidea</taxon>
        <taxon>Salamandridae</taxon>
        <taxon>Pleurodelinae</taxon>
        <taxon>Pleurodeles</taxon>
    </lineage>
</organism>
<keyword evidence="2" id="KW-1185">Reference proteome</keyword>
<name>A0AAV7QEE2_PLEWA</name>
<dbReference type="Proteomes" id="UP001066276">
    <property type="component" value="Chromosome 6"/>
</dbReference>
<evidence type="ECO:0000313" key="2">
    <source>
        <dbReference type="Proteomes" id="UP001066276"/>
    </source>
</evidence>
<gene>
    <name evidence="1" type="ORF">NDU88_003868</name>
</gene>
<proteinExistence type="predicted"/>
<comment type="caution">
    <text evidence="1">The sequence shown here is derived from an EMBL/GenBank/DDBJ whole genome shotgun (WGS) entry which is preliminary data.</text>
</comment>
<sequence>MVRRVQEWEVANKSVFKVGEQVEFVDEQGAVLRGTISGVASDDRRSGSAHVRLDFWQQGARAYLSGCSKAHVPEQHGLASEGQRFGRPADFSVPVEVRASPAHRFEERAQSGAVCPTARETPVYDFQSLDPVLRDTRVIPASWSASTGLVPKEEGLDYEDEEAPVLDVRAVSASKTVLSGQAVQGDRLASRREVVGGLRRGEVYGEADLLSRGESTLGRNAKNVDVAIQVETGDGLIESKPEGSINATQEVSGKSVEGQDGEKLQRDFIAAEAMLRTGYPVEASSGFPFMSGNTGQLKIDRETDANSGRYYCASQSQC</sequence>
<dbReference type="EMBL" id="JANPWB010000010">
    <property type="protein sequence ID" value="KAJ1137470.1"/>
    <property type="molecule type" value="Genomic_DNA"/>
</dbReference>
<dbReference type="AlphaFoldDB" id="A0AAV7QEE2"/>